<proteinExistence type="evidence at transcript level"/>
<dbReference type="EMBL" id="MNPJ01000035">
    <property type="protein sequence ID" value="OQS53422.1"/>
    <property type="molecule type" value="Genomic_DNA"/>
</dbReference>
<protein>
    <submittedName>
        <fullName evidence="1">SWP12</fullName>
    </submittedName>
    <submittedName>
        <fullName evidence="2">Spore wall protein 12</fullName>
    </submittedName>
</protein>
<evidence type="ECO:0000313" key="2">
    <source>
        <dbReference type="EMBL" id="QLM03045.1"/>
    </source>
</evidence>
<reference evidence="2" key="2">
    <citation type="submission" date="2019-10" db="EMBL/GenBank/DDBJ databases">
        <authorList>
            <person name="Li Z.-M."/>
            <person name="Li X.-C."/>
        </authorList>
    </citation>
    <scope>NUCLEOTIDE SEQUENCE</scope>
</reference>
<evidence type="ECO:0000313" key="3">
    <source>
        <dbReference type="Proteomes" id="UP000192758"/>
    </source>
</evidence>
<dbReference type="OrthoDB" id="2194161at2759"/>
<evidence type="ECO:0000313" key="1">
    <source>
        <dbReference type="EMBL" id="OQS53422.1"/>
    </source>
</evidence>
<sequence length="244" mass="28700">MEAPKKISTTKIRETLKNTQKKIAQKFKTIDYVNTDLNPGFLELEEEFKNIRNTAKMLKDCLLTFKNYEYGHSILKNVYNGFEWVEKKLNTEIVSKKELYGSLAEAGTNIAKFTHDKNRKELAIAFQNSYLAISDYKKSFNSEVKQLILNIDVLLSKAEEISSKRKQIRTIRYDLEMAILDDNYDNDLVKSERKKLSGECKQCMSEMNEFIKDKSIGKIIKKFQKLHCKFYRQIYDELDVIEHF</sequence>
<name>A0A1W0E2I2_9MICR</name>
<dbReference type="SMR" id="A0A1W0E2I2"/>
<dbReference type="Gene3D" id="1.20.1270.60">
    <property type="entry name" value="Arfaptin homology (AH) domain/BAR domain"/>
    <property type="match status" value="1"/>
</dbReference>
<dbReference type="AlphaFoldDB" id="A0A1W0E2I2"/>
<reference evidence="1 3" key="1">
    <citation type="journal article" date="2017" name="Environ. Microbiol.">
        <title>Decay of the glycolytic pathway and adaptation to intranuclear parasitism within Enterocytozoonidae microsporidia.</title>
        <authorList>
            <person name="Wiredu Boakye D."/>
            <person name="Jaroenlak P."/>
            <person name="Prachumwat A."/>
            <person name="Williams T.A."/>
            <person name="Bateman K.S."/>
            <person name="Itsathitphaisarn O."/>
            <person name="Sritunyalucksana K."/>
            <person name="Paszkiewicz K.H."/>
            <person name="Moore K.A."/>
            <person name="Stentiford G.D."/>
            <person name="Williams B.A."/>
        </authorList>
    </citation>
    <scope>NUCLEOTIDE SEQUENCE [LARGE SCALE GENOMIC DNA]</scope>
    <source>
        <strain evidence="1 3">TH1</strain>
    </source>
</reference>
<dbReference type="EMBL" id="MN604021">
    <property type="protein sequence ID" value="QLM03045.1"/>
    <property type="molecule type" value="mRNA"/>
</dbReference>
<dbReference type="InterPro" id="IPR027267">
    <property type="entry name" value="AH/BAR_dom_sf"/>
</dbReference>
<keyword evidence="3" id="KW-1185">Reference proteome</keyword>
<dbReference type="VEuPathDB" id="MicrosporidiaDB:EHP00_350"/>
<gene>
    <name evidence="1" type="primary">SWP12</name>
    <name evidence="1" type="ORF">EHP00_350</name>
</gene>
<organism evidence="1 3">
    <name type="scientific">Ecytonucleospora hepatopenaei</name>
    <dbReference type="NCBI Taxonomy" id="646526"/>
    <lineage>
        <taxon>Eukaryota</taxon>
        <taxon>Fungi</taxon>
        <taxon>Fungi incertae sedis</taxon>
        <taxon>Microsporidia</taxon>
        <taxon>Enterocytozoonidae</taxon>
        <taxon>Ecytonucleospora</taxon>
    </lineage>
</organism>
<accession>A0A1W0E2I2</accession>
<dbReference type="Proteomes" id="UP000192758">
    <property type="component" value="Unassembled WGS sequence"/>
</dbReference>